<dbReference type="PANTHER" id="PTHR39425">
    <property type="entry name" value="LIPOPROTEIN CYTOCHROME C"/>
    <property type="match status" value="1"/>
</dbReference>
<dbReference type="EMBL" id="MFIX01000233">
    <property type="protein sequence ID" value="OGG00936.1"/>
    <property type="molecule type" value="Genomic_DNA"/>
</dbReference>
<protein>
    <recommendedName>
        <fullName evidence="1">Cytochrome c7-like domain-containing protein</fullName>
    </recommendedName>
</protein>
<feature type="domain" description="Cytochrome c7-like" evidence="1">
    <location>
        <begin position="112"/>
        <end position="160"/>
    </location>
</feature>
<dbReference type="Gene3D" id="3.90.10.10">
    <property type="entry name" value="Cytochrome C3"/>
    <property type="match status" value="2"/>
</dbReference>
<dbReference type="InterPro" id="IPR036280">
    <property type="entry name" value="Multihaem_cyt_sf"/>
</dbReference>
<organism evidence="2 3">
    <name type="scientific">Candidatus Glassbacteria bacterium RIFCSPLOWO2_12_FULL_58_11</name>
    <dbReference type="NCBI Taxonomy" id="1817867"/>
    <lineage>
        <taxon>Bacteria</taxon>
        <taxon>Candidatus Glassiibacteriota</taxon>
    </lineage>
</organism>
<name>A0A1F5YLA3_9BACT</name>
<proteinExistence type="predicted"/>
<evidence type="ECO:0000259" key="1">
    <source>
        <dbReference type="Pfam" id="PF14522"/>
    </source>
</evidence>
<dbReference type="Pfam" id="PF14522">
    <property type="entry name" value="Cytochrome_C7"/>
    <property type="match status" value="1"/>
</dbReference>
<reference evidence="2 3" key="1">
    <citation type="journal article" date="2016" name="Nat. Commun.">
        <title>Thousands of microbial genomes shed light on interconnected biogeochemical processes in an aquifer system.</title>
        <authorList>
            <person name="Anantharaman K."/>
            <person name="Brown C.T."/>
            <person name="Hug L.A."/>
            <person name="Sharon I."/>
            <person name="Castelle C.J."/>
            <person name="Probst A.J."/>
            <person name="Thomas B.C."/>
            <person name="Singh A."/>
            <person name="Wilkins M.J."/>
            <person name="Karaoz U."/>
            <person name="Brodie E.L."/>
            <person name="Williams K.H."/>
            <person name="Hubbard S.S."/>
            <person name="Banfield J.F."/>
        </authorList>
    </citation>
    <scope>NUCLEOTIDE SEQUENCE [LARGE SCALE GENOMIC DNA]</scope>
</reference>
<dbReference type="SUPFAM" id="SSF48695">
    <property type="entry name" value="Multiheme cytochromes"/>
    <property type="match status" value="1"/>
</dbReference>
<comment type="caution">
    <text evidence="2">The sequence shown here is derived from an EMBL/GenBank/DDBJ whole genome shotgun (WGS) entry which is preliminary data.</text>
</comment>
<evidence type="ECO:0000313" key="3">
    <source>
        <dbReference type="Proteomes" id="UP000179129"/>
    </source>
</evidence>
<accession>A0A1F5YLA3</accession>
<sequence>MKSKLHLILIILFLAALAGRYLWDLDSNAGYAPDQPIPFSHKIHAGDYKMDCLYCHSAAEKGPHAGIPPMNVCMGCHSVVAMDKPNVQKLNKMFNAGETVQWARVHRLPDHVYFSHKWHLRAGIRCQECHGEVETMPLVSQVNKLEMGNCLDCHRKSNFSQAYRDSVLTVKDTYYSEVFLKYP</sequence>
<dbReference type="Proteomes" id="UP000179129">
    <property type="component" value="Unassembled WGS sequence"/>
</dbReference>
<evidence type="ECO:0000313" key="2">
    <source>
        <dbReference type="EMBL" id="OGG00936.1"/>
    </source>
</evidence>
<gene>
    <name evidence="2" type="ORF">A3F83_06360</name>
</gene>
<dbReference type="InterPro" id="IPR029467">
    <property type="entry name" value="Cyt_c7-like"/>
</dbReference>
<dbReference type="CDD" id="cd08168">
    <property type="entry name" value="Cytochrom_C3"/>
    <property type="match status" value="1"/>
</dbReference>
<dbReference type="STRING" id="1817867.A3F83_06360"/>
<feature type="non-terminal residue" evidence="2">
    <location>
        <position position="183"/>
    </location>
</feature>
<dbReference type="AlphaFoldDB" id="A0A1F5YLA3"/>
<dbReference type="PANTHER" id="PTHR39425:SF1">
    <property type="entry name" value="CYTOCHROME C7-LIKE DOMAIN-CONTAINING PROTEIN"/>
    <property type="match status" value="1"/>
</dbReference>